<dbReference type="PANTHER" id="PTHR12341">
    <property type="entry name" value="5'-&gt;3' EXORIBONUCLEASE"/>
    <property type="match status" value="1"/>
</dbReference>
<dbReference type="EMBL" id="PYSW02000036">
    <property type="protein sequence ID" value="KAG2377831.1"/>
    <property type="molecule type" value="Genomic_DNA"/>
</dbReference>
<dbReference type="Proteomes" id="UP000816034">
    <property type="component" value="Unassembled WGS sequence"/>
</dbReference>
<protein>
    <recommendedName>
        <fullName evidence="2">Xrn1 N-terminal domain-containing protein</fullName>
    </recommendedName>
</protein>
<feature type="region of interest" description="Disordered" evidence="1">
    <location>
        <begin position="82"/>
        <end position="136"/>
    </location>
</feature>
<comment type="caution">
    <text evidence="3">The sequence shown here is derived from an EMBL/GenBank/DDBJ whole genome shotgun (WGS) entry which is preliminary data.</text>
</comment>
<dbReference type="AlphaFoldDB" id="A0AA88KH51"/>
<evidence type="ECO:0000256" key="1">
    <source>
        <dbReference type="SAM" id="MobiDB-lite"/>
    </source>
</evidence>
<accession>A0AA88KH51</accession>
<reference evidence="3 4" key="1">
    <citation type="journal article" date="2018" name="BMC Genomics">
        <title>The genome of Naegleria lovaniensis, the basis for a comparative approach to unravel pathogenicity factors of the human pathogenic amoeba N. fowleri.</title>
        <authorList>
            <person name="Liechti N."/>
            <person name="Schurch N."/>
            <person name="Bruggmann R."/>
            <person name="Wittwer M."/>
        </authorList>
    </citation>
    <scope>NUCLEOTIDE SEQUENCE [LARGE SCALE GENOMIC DNA]</scope>
    <source>
        <strain evidence="3 4">ATCC 30569</strain>
    </source>
</reference>
<keyword evidence="4" id="KW-1185">Reference proteome</keyword>
<evidence type="ECO:0000313" key="4">
    <source>
        <dbReference type="Proteomes" id="UP000816034"/>
    </source>
</evidence>
<feature type="compositionally biased region" description="Low complexity" evidence="1">
    <location>
        <begin position="82"/>
        <end position="135"/>
    </location>
</feature>
<dbReference type="Pfam" id="PF03159">
    <property type="entry name" value="XRN_N"/>
    <property type="match status" value="1"/>
</dbReference>
<name>A0AA88KH51_NAELO</name>
<feature type="compositionally biased region" description="Basic and acidic residues" evidence="1">
    <location>
        <begin position="182"/>
        <end position="195"/>
    </location>
</feature>
<dbReference type="RefSeq" id="XP_044545093.1">
    <property type="nucleotide sequence ID" value="XM_044699045.1"/>
</dbReference>
<dbReference type="GeneID" id="68101370"/>
<organism evidence="3 4">
    <name type="scientific">Naegleria lovaniensis</name>
    <name type="common">Amoeba</name>
    <dbReference type="NCBI Taxonomy" id="51637"/>
    <lineage>
        <taxon>Eukaryota</taxon>
        <taxon>Discoba</taxon>
        <taxon>Heterolobosea</taxon>
        <taxon>Tetramitia</taxon>
        <taxon>Eutetramitia</taxon>
        <taxon>Vahlkampfiidae</taxon>
        <taxon>Naegleria</taxon>
    </lineage>
</organism>
<evidence type="ECO:0000313" key="3">
    <source>
        <dbReference type="EMBL" id="KAG2377831.1"/>
    </source>
</evidence>
<feature type="region of interest" description="Disordered" evidence="1">
    <location>
        <begin position="171"/>
        <end position="220"/>
    </location>
</feature>
<sequence>MGVPSFMSQLNSIINSLYQQEHIGARYQQIISNVTNERKNNVKKGSSQSSSSSSTIFDCIYIDINPLIHGVVRGVQNSIDATNSSTTETSHSKKSSSQNKSESSSSQKDSKKSSSSRPQDSKKSSSQNKSTTTDNTCDDKIVRGVIKSLEEVMTNFKAQTHWFISFDGVATKSKRIKQRSNRAKESKKRNGEKKNMSSSDSVDITENHHNPVDIHTNNPVDMNHTNDPVDISENHTNHPMDITENHTNVPNDEIMLDLADEEMSDDENNDNGTLPQL</sequence>
<evidence type="ECO:0000259" key="2">
    <source>
        <dbReference type="Pfam" id="PF03159"/>
    </source>
</evidence>
<feature type="domain" description="Xrn1 N-terminal" evidence="2">
    <location>
        <begin position="123"/>
        <end position="203"/>
    </location>
</feature>
<dbReference type="GO" id="GO:0003723">
    <property type="term" value="F:RNA binding"/>
    <property type="evidence" value="ECO:0007669"/>
    <property type="project" value="TreeGrafter"/>
</dbReference>
<dbReference type="InterPro" id="IPR004859">
    <property type="entry name" value="Xrn1_N"/>
</dbReference>
<dbReference type="GO" id="GO:0004534">
    <property type="term" value="F:5'-3' RNA exonuclease activity"/>
    <property type="evidence" value="ECO:0007669"/>
    <property type="project" value="TreeGrafter"/>
</dbReference>
<dbReference type="GO" id="GO:0000956">
    <property type="term" value="P:nuclear-transcribed mRNA catabolic process"/>
    <property type="evidence" value="ECO:0007669"/>
    <property type="project" value="TreeGrafter"/>
</dbReference>
<dbReference type="GO" id="GO:0005634">
    <property type="term" value="C:nucleus"/>
    <property type="evidence" value="ECO:0007669"/>
    <property type="project" value="TreeGrafter"/>
</dbReference>
<dbReference type="Gene3D" id="3.40.50.12390">
    <property type="match status" value="1"/>
</dbReference>
<dbReference type="InterPro" id="IPR027073">
    <property type="entry name" value="5_3_exoribonuclease"/>
</dbReference>
<feature type="compositionally biased region" description="Basic residues" evidence="1">
    <location>
        <begin position="172"/>
        <end position="181"/>
    </location>
</feature>
<gene>
    <name evidence="3" type="ORF">C9374_008916</name>
</gene>
<proteinExistence type="predicted"/>